<organism evidence="2 3">
    <name type="scientific">Oryza sativa subsp. japonica</name>
    <name type="common">Rice</name>
    <dbReference type="NCBI Taxonomy" id="39947"/>
    <lineage>
        <taxon>Eukaryota</taxon>
        <taxon>Viridiplantae</taxon>
        <taxon>Streptophyta</taxon>
        <taxon>Embryophyta</taxon>
        <taxon>Tracheophyta</taxon>
        <taxon>Spermatophyta</taxon>
        <taxon>Magnoliopsida</taxon>
        <taxon>Liliopsida</taxon>
        <taxon>Poales</taxon>
        <taxon>Poaceae</taxon>
        <taxon>BOP clade</taxon>
        <taxon>Oryzoideae</taxon>
        <taxon>Oryzeae</taxon>
        <taxon>Oryzinae</taxon>
        <taxon>Oryza</taxon>
        <taxon>Oryza sativa</taxon>
    </lineage>
</organism>
<gene>
    <name evidence="2" type="primary">OSJNBa0069C14.9</name>
</gene>
<dbReference type="EMBL" id="AP005750">
    <property type="protein sequence ID" value="BAD62110.1"/>
    <property type="molecule type" value="Genomic_DNA"/>
</dbReference>
<reference evidence="3" key="2">
    <citation type="journal article" date="2008" name="Nucleic Acids Res.">
        <title>The rice annotation project database (RAP-DB): 2008 update.</title>
        <authorList>
            <consortium name="The rice annotation project (RAP)"/>
        </authorList>
    </citation>
    <scope>GENOME REANNOTATION</scope>
    <source>
        <strain evidence="3">cv. Nipponbare</strain>
    </source>
</reference>
<reference evidence="3" key="1">
    <citation type="journal article" date="2005" name="Nature">
        <title>The map-based sequence of the rice genome.</title>
        <authorList>
            <consortium name="International rice genome sequencing project (IRGSP)"/>
            <person name="Matsumoto T."/>
            <person name="Wu J."/>
            <person name="Kanamori H."/>
            <person name="Katayose Y."/>
            <person name="Fujisawa M."/>
            <person name="Namiki N."/>
            <person name="Mizuno H."/>
            <person name="Yamamoto K."/>
            <person name="Antonio B.A."/>
            <person name="Baba T."/>
            <person name="Sakata K."/>
            <person name="Nagamura Y."/>
            <person name="Aoki H."/>
            <person name="Arikawa K."/>
            <person name="Arita K."/>
            <person name="Bito T."/>
            <person name="Chiden Y."/>
            <person name="Fujitsuka N."/>
            <person name="Fukunaka R."/>
            <person name="Hamada M."/>
            <person name="Harada C."/>
            <person name="Hayashi A."/>
            <person name="Hijishita S."/>
            <person name="Honda M."/>
            <person name="Hosokawa S."/>
            <person name="Ichikawa Y."/>
            <person name="Idonuma A."/>
            <person name="Iijima M."/>
            <person name="Ikeda M."/>
            <person name="Ikeno M."/>
            <person name="Ito K."/>
            <person name="Ito S."/>
            <person name="Ito T."/>
            <person name="Ito Y."/>
            <person name="Ito Y."/>
            <person name="Iwabuchi A."/>
            <person name="Kamiya K."/>
            <person name="Karasawa W."/>
            <person name="Kurita K."/>
            <person name="Katagiri S."/>
            <person name="Kikuta A."/>
            <person name="Kobayashi H."/>
            <person name="Kobayashi N."/>
            <person name="Machita K."/>
            <person name="Maehara T."/>
            <person name="Masukawa M."/>
            <person name="Mizubayashi T."/>
            <person name="Mukai Y."/>
            <person name="Nagasaki H."/>
            <person name="Nagata Y."/>
            <person name="Naito S."/>
            <person name="Nakashima M."/>
            <person name="Nakama Y."/>
            <person name="Nakamichi Y."/>
            <person name="Nakamura M."/>
            <person name="Meguro A."/>
            <person name="Negishi M."/>
            <person name="Ohta I."/>
            <person name="Ohta T."/>
            <person name="Okamoto M."/>
            <person name="Ono N."/>
            <person name="Saji S."/>
            <person name="Sakaguchi M."/>
            <person name="Sakai K."/>
            <person name="Shibata M."/>
            <person name="Shimokawa T."/>
            <person name="Song J."/>
            <person name="Takazaki Y."/>
            <person name="Terasawa K."/>
            <person name="Tsugane M."/>
            <person name="Tsuji K."/>
            <person name="Ueda S."/>
            <person name="Waki K."/>
            <person name="Yamagata H."/>
            <person name="Yamamoto M."/>
            <person name="Yamamoto S."/>
            <person name="Yamane H."/>
            <person name="Yoshiki S."/>
            <person name="Yoshihara R."/>
            <person name="Yukawa K."/>
            <person name="Zhong H."/>
            <person name="Yano M."/>
            <person name="Yuan Q."/>
            <person name="Ouyang S."/>
            <person name="Liu J."/>
            <person name="Jones K.M."/>
            <person name="Gansberger K."/>
            <person name="Moffat K."/>
            <person name="Hill J."/>
            <person name="Bera J."/>
            <person name="Fadrosh D."/>
            <person name="Jin S."/>
            <person name="Johri S."/>
            <person name="Kim M."/>
            <person name="Overton L."/>
            <person name="Reardon M."/>
            <person name="Tsitrin T."/>
            <person name="Vuong H."/>
            <person name="Weaver B."/>
            <person name="Ciecko A."/>
            <person name="Tallon L."/>
            <person name="Jackson J."/>
            <person name="Pai G."/>
            <person name="Aken S.V."/>
            <person name="Utterback T."/>
            <person name="Reidmuller S."/>
            <person name="Feldblyum T."/>
            <person name="Hsiao J."/>
            <person name="Zismann V."/>
            <person name="Iobst S."/>
            <person name="de Vazeille A.R."/>
            <person name="Buell C.R."/>
            <person name="Ying K."/>
            <person name="Li Y."/>
            <person name="Lu T."/>
            <person name="Huang Y."/>
            <person name="Zhao Q."/>
            <person name="Feng Q."/>
            <person name="Zhang L."/>
            <person name="Zhu J."/>
            <person name="Weng Q."/>
            <person name="Mu J."/>
            <person name="Lu Y."/>
            <person name="Fan D."/>
            <person name="Liu Y."/>
            <person name="Guan J."/>
            <person name="Zhang Y."/>
            <person name="Yu S."/>
            <person name="Liu X."/>
            <person name="Zhang Y."/>
            <person name="Hong G."/>
            <person name="Han B."/>
            <person name="Choisne N."/>
            <person name="Demange N."/>
            <person name="Orjeda G."/>
            <person name="Samain S."/>
            <person name="Cattolico L."/>
            <person name="Pelletier E."/>
            <person name="Couloux A."/>
            <person name="Segurens B."/>
            <person name="Wincker P."/>
            <person name="D'Hont A."/>
            <person name="Scarpelli C."/>
            <person name="Weissenbach J."/>
            <person name="Salanoubat M."/>
            <person name="Quetier F."/>
            <person name="Yu Y."/>
            <person name="Kim H.R."/>
            <person name="Rambo T."/>
            <person name="Currie J."/>
            <person name="Collura K."/>
            <person name="Luo M."/>
            <person name="Yang T."/>
            <person name="Ammiraju J.S.S."/>
            <person name="Engler F."/>
            <person name="Soderlund C."/>
            <person name="Wing R.A."/>
            <person name="Palmer L.E."/>
            <person name="de la Bastide M."/>
            <person name="Spiegel L."/>
            <person name="Nascimento L."/>
            <person name="Zutavern T."/>
            <person name="O'Shaughnessy A."/>
            <person name="Dike S."/>
            <person name="Dedhia N."/>
            <person name="Preston R."/>
            <person name="Balija V."/>
            <person name="McCombie W.R."/>
            <person name="Chow T."/>
            <person name="Chen H."/>
            <person name="Chung M."/>
            <person name="Chen C."/>
            <person name="Shaw J."/>
            <person name="Wu H."/>
            <person name="Hsiao K."/>
            <person name="Chao Y."/>
            <person name="Chu M."/>
            <person name="Cheng C."/>
            <person name="Hour A."/>
            <person name="Lee P."/>
            <person name="Lin S."/>
            <person name="Lin Y."/>
            <person name="Liou J."/>
            <person name="Liu S."/>
            <person name="Hsing Y."/>
            <person name="Raghuvanshi S."/>
            <person name="Mohanty A."/>
            <person name="Bharti A.K."/>
            <person name="Gaur A."/>
            <person name="Gupta V."/>
            <person name="Kumar D."/>
            <person name="Ravi V."/>
            <person name="Vij S."/>
            <person name="Kapur A."/>
            <person name="Khurana P."/>
            <person name="Khurana P."/>
            <person name="Khurana J.P."/>
            <person name="Tyagi A.K."/>
            <person name="Gaikwad K."/>
            <person name="Singh A."/>
            <person name="Dalal V."/>
            <person name="Srivastava S."/>
            <person name="Dixit A."/>
            <person name="Pal A.K."/>
            <person name="Ghazi I.A."/>
            <person name="Yadav M."/>
            <person name="Pandit A."/>
            <person name="Bhargava A."/>
            <person name="Sureshbabu K."/>
            <person name="Batra K."/>
            <person name="Sharma T.R."/>
            <person name="Mohapatra T."/>
            <person name="Singh N.K."/>
            <person name="Messing J."/>
            <person name="Nelson A.B."/>
            <person name="Fuks G."/>
            <person name="Kavchok S."/>
            <person name="Keizer G."/>
            <person name="Linton E."/>
            <person name="Llaca V."/>
            <person name="Song R."/>
            <person name="Tanyolac B."/>
            <person name="Young S."/>
            <person name="Ho-Il K."/>
            <person name="Hahn J.H."/>
            <person name="Sangsakoo G."/>
            <person name="Vanavichit A."/>
            <person name="de Mattos Luiz.A.T."/>
            <person name="Zimmer P.D."/>
            <person name="Malone G."/>
            <person name="Dellagostin O."/>
            <person name="de Oliveira A.C."/>
            <person name="Bevan M."/>
            <person name="Bancroft I."/>
            <person name="Minx P."/>
            <person name="Cordum H."/>
            <person name="Wilson R."/>
            <person name="Cheng Z."/>
            <person name="Jin W."/>
            <person name="Jiang J."/>
            <person name="Leong S.A."/>
            <person name="Iwama H."/>
            <person name="Gojobori T."/>
            <person name="Itoh T."/>
            <person name="Niimura Y."/>
            <person name="Fujii Y."/>
            <person name="Habara T."/>
            <person name="Sakai H."/>
            <person name="Sato Y."/>
            <person name="Wilson G."/>
            <person name="Kumar K."/>
            <person name="McCouch S."/>
            <person name="Juretic N."/>
            <person name="Hoen D."/>
            <person name="Wright S."/>
            <person name="Bruskiewich R."/>
            <person name="Bureau T."/>
            <person name="Miyao A."/>
            <person name="Hirochika H."/>
            <person name="Nishikawa T."/>
            <person name="Kadowaki K."/>
            <person name="Sugiura M."/>
            <person name="Burr B."/>
            <person name="Sasaki T."/>
        </authorList>
    </citation>
    <scope>NUCLEOTIDE SEQUENCE [LARGE SCALE GENOMIC DNA]</scope>
    <source>
        <strain evidence="3">cv. Nipponbare</strain>
    </source>
</reference>
<dbReference type="AlphaFoldDB" id="Q5Z5B3"/>
<evidence type="ECO:0000256" key="1">
    <source>
        <dbReference type="SAM" id="MobiDB-lite"/>
    </source>
</evidence>
<proteinExistence type="predicted"/>
<accession>Q5Z5B3</accession>
<name>Q5Z5B3_ORYSJ</name>
<protein>
    <submittedName>
        <fullName evidence="2">Uncharacterized protein</fullName>
    </submittedName>
</protein>
<evidence type="ECO:0000313" key="3">
    <source>
        <dbReference type="Proteomes" id="UP000000763"/>
    </source>
</evidence>
<sequence length="97" mass="11189">MKKEKTDRSILDGRREELRTGDHLGQTERFSSHPDEPRWAEDEEEWEGDVLVLVEGDEGKRQEEEEEERRELYAPTTSNAVLLFLLSALLTSASTTI</sequence>
<evidence type="ECO:0000313" key="2">
    <source>
        <dbReference type="EMBL" id="BAD62110.1"/>
    </source>
</evidence>
<feature type="compositionally biased region" description="Basic and acidic residues" evidence="1">
    <location>
        <begin position="1"/>
        <end position="40"/>
    </location>
</feature>
<dbReference type="Proteomes" id="UP000000763">
    <property type="component" value="Chromosome 6"/>
</dbReference>
<feature type="region of interest" description="Disordered" evidence="1">
    <location>
        <begin position="1"/>
        <end position="47"/>
    </location>
</feature>